<accession>A0A9W9J9B2</accession>
<dbReference type="SUPFAM" id="SSF48403">
    <property type="entry name" value="Ankyrin repeat"/>
    <property type="match status" value="1"/>
</dbReference>
<keyword evidence="2" id="KW-0040">ANK repeat</keyword>
<dbReference type="InterPro" id="IPR002110">
    <property type="entry name" value="Ankyrin_rpt"/>
</dbReference>
<keyword evidence="1" id="KW-0677">Repeat</keyword>
<gene>
    <name evidence="3" type="ORF">N7449_008326</name>
</gene>
<proteinExistence type="predicted"/>
<dbReference type="EMBL" id="JAPQKQ010000006">
    <property type="protein sequence ID" value="KAJ5192184.1"/>
    <property type="molecule type" value="Genomic_DNA"/>
</dbReference>
<organism evidence="3 4">
    <name type="scientific">Penicillium cf. viridicatum</name>
    <dbReference type="NCBI Taxonomy" id="2972119"/>
    <lineage>
        <taxon>Eukaryota</taxon>
        <taxon>Fungi</taxon>
        <taxon>Dikarya</taxon>
        <taxon>Ascomycota</taxon>
        <taxon>Pezizomycotina</taxon>
        <taxon>Eurotiomycetes</taxon>
        <taxon>Eurotiomycetidae</taxon>
        <taxon>Eurotiales</taxon>
        <taxon>Aspergillaceae</taxon>
        <taxon>Penicillium</taxon>
    </lineage>
</organism>
<reference evidence="3" key="1">
    <citation type="submission" date="2022-11" db="EMBL/GenBank/DDBJ databases">
        <authorList>
            <person name="Petersen C."/>
        </authorList>
    </citation>
    <scope>NUCLEOTIDE SEQUENCE</scope>
    <source>
        <strain evidence="3">IBT 20477</strain>
    </source>
</reference>
<dbReference type="PANTHER" id="PTHR24198">
    <property type="entry name" value="ANKYRIN REPEAT AND PROTEIN KINASE DOMAIN-CONTAINING PROTEIN"/>
    <property type="match status" value="1"/>
</dbReference>
<protein>
    <recommendedName>
        <fullName evidence="5">Fungal N-terminal domain-containing protein</fullName>
    </recommendedName>
</protein>
<dbReference type="SMART" id="SM00248">
    <property type="entry name" value="ANK"/>
    <property type="match status" value="5"/>
</dbReference>
<dbReference type="OrthoDB" id="2963168at2759"/>
<evidence type="ECO:0000313" key="4">
    <source>
        <dbReference type="Proteomes" id="UP001150942"/>
    </source>
</evidence>
<name>A0A9W9J9B2_9EURO</name>
<dbReference type="Gene3D" id="1.25.40.20">
    <property type="entry name" value="Ankyrin repeat-containing domain"/>
    <property type="match status" value="2"/>
</dbReference>
<dbReference type="InterPro" id="IPR036770">
    <property type="entry name" value="Ankyrin_rpt-contain_sf"/>
</dbReference>
<dbReference type="AlphaFoldDB" id="A0A9W9J9B2"/>
<evidence type="ECO:0000313" key="3">
    <source>
        <dbReference type="EMBL" id="KAJ5192184.1"/>
    </source>
</evidence>
<comment type="caution">
    <text evidence="3">The sequence shown here is derived from an EMBL/GenBank/DDBJ whole genome shotgun (WGS) entry which is preliminary data.</text>
</comment>
<evidence type="ECO:0008006" key="5">
    <source>
        <dbReference type="Google" id="ProtNLM"/>
    </source>
</evidence>
<sequence>MDPLSIAAAAASISATCFKLANTIYEYVEEVKDVDQTISLFGKDLKTLSQALQNVDTALKDNAVALTTTLGSDIKLLDSLEAFEQIRKVQEETQTHGRVGNVIRRPSTHWKLKEKQQELGLLRGRVISICNEGSSIVASYQVNTTISRISTDKVTALSCAVHFKHKYLVAIILEYSPESATTDLSLVDLERTIVNRDIEMLRLIFDPVPNRSGAKYITKDCMKSVLLGRHFKIARILFENGASTTIQFNEHHTMLRQVVESSDYELAEFLLKHGAPSLAEANLKDGKPIISEWVSSGERSTPKCLPLQRAVVKGDLKMTSLLLQYGATRCLYPISKQPVSDTNMTPNFDPVNFAITNESLEMLKLLVTESVHISPFAAELAIKSSWVPGIDHFESINPSYIPSTKLQTLWENAAILAIKSQSLGKLQHCVTGKAHVTRATVHEACSVGWATGLKHLLSIDPSHADAALFIGGWTRHDNTEVLKVALSFGGDPNHEQDTPPHFTLEQAAKRGRSPNVSFLLLTGERVNKYHTKDPSRRTALYSAVEHGKLEDGYLSRSGDLQIISLLVQAGASKDLVTVKGMSVLSSRRRKLASALRGEYQG</sequence>
<evidence type="ECO:0000256" key="1">
    <source>
        <dbReference type="ARBA" id="ARBA00022737"/>
    </source>
</evidence>
<dbReference type="PANTHER" id="PTHR24198:SF165">
    <property type="entry name" value="ANKYRIN REPEAT-CONTAINING PROTEIN-RELATED"/>
    <property type="match status" value="1"/>
</dbReference>
<keyword evidence="4" id="KW-1185">Reference proteome</keyword>
<dbReference type="Proteomes" id="UP001150942">
    <property type="component" value="Unassembled WGS sequence"/>
</dbReference>
<evidence type="ECO:0000256" key="2">
    <source>
        <dbReference type="ARBA" id="ARBA00023043"/>
    </source>
</evidence>
<reference evidence="3" key="2">
    <citation type="journal article" date="2023" name="IMA Fungus">
        <title>Comparative genomic study of the Penicillium genus elucidates a diverse pangenome and 15 lateral gene transfer events.</title>
        <authorList>
            <person name="Petersen C."/>
            <person name="Sorensen T."/>
            <person name="Nielsen M.R."/>
            <person name="Sondergaard T.E."/>
            <person name="Sorensen J.L."/>
            <person name="Fitzpatrick D.A."/>
            <person name="Frisvad J.C."/>
            <person name="Nielsen K.L."/>
        </authorList>
    </citation>
    <scope>NUCLEOTIDE SEQUENCE</scope>
    <source>
        <strain evidence="3">IBT 20477</strain>
    </source>
</reference>